<evidence type="ECO:0000313" key="3">
    <source>
        <dbReference type="Proteomes" id="UP000823941"/>
    </source>
</evidence>
<organism evidence="2 3">
    <name type="scientific">Plutella xylostella</name>
    <name type="common">Diamondback moth</name>
    <name type="synonym">Plutella maculipennis</name>
    <dbReference type="NCBI Taxonomy" id="51655"/>
    <lineage>
        <taxon>Eukaryota</taxon>
        <taxon>Metazoa</taxon>
        <taxon>Ecdysozoa</taxon>
        <taxon>Arthropoda</taxon>
        <taxon>Hexapoda</taxon>
        <taxon>Insecta</taxon>
        <taxon>Pterygota</taxon>
        <taxon>Neoptera</taxon>
        <taxon>Endopterygota</taxon>
        <taxon>Lepidoptera</taxon>
        <taxon>Glossata</taxon>
        <taxon>Ditrysia</taxon>
        <taxon>Yponomeutoidea</taxon>
        <taxon>Plutellidae</taxon>
        <taxon>Plutella</taxon>
    </lineage>
</organism>
<evidence type="ECO:0000313" key="2">
    <source>
        <dbReference type="EMBL" id="KAG7296441.1"/>
    </source>
</evidence>
<feature type="chain" id="PRO_5045906526" evidence="1">
    <location>
        <begin position="17"/>
        <end position="178"/>
    </location>
</feature>
<keyword evidence="1" id="KW-0732">Signal</keyword>
<sequence>MEVLVLLPWLFVIITAQDTLYSVDQLLQRGISSGDGVSTYAVDGDDGAIQSNEGLNANLEEQQQKKLQNLGTMFLRMAQAAGLRENKIKRPPYPPTNPHGGPVQMYTVSGGPLLPGQLIVSDFHTRRGEEVDVDTRSGGEVDFDPRREIIDASGPTEKPKRRPYMKLKLQGYVYKMQG</sequence>
<dbReference type="Proteomes" id="UP000823941">
    <property type="component" value="Chromosome 28"/>
</dbReference>
<protein>
    <submittedName>
        <fullName evidence="2">Uncharacterized protein</fullName>
    </submittedName>
</protein>
<reference evidence="2 3" key="1">
    <citation type="submission" date="2021-06" db="EMBL/GenBank/DDBJ databases">
        <title>A haploid diamondback moth (Plutella xylostella L.) genome assembly resolves 31 chromosomes and identifies a diamide resistance mutation.</title>
        <authorList>
            <person name="Ward C.M."/>
            <person name="Perry K.D."/>
            <person name="Baker G."/>
            <person name="Powis K."/>
            <person name="Heckel D.G."/>
            <person name="Baxter S.W."/>
        </authorList>
    </citation>
    <scope>NUCLEOTIDE SEQUENCE [LARGE SCALE GENOMIC DNA]</scope>
    <source>
        <strain evidence="2 3">LV</strain>
        <tissue evidence="2">Single pupa</tissue>
    </source>
</reference>
<accession>A0ABQ7PTY2</accession>
<feature type="signal peptide" evidence="1">
    <location>
        <begin position="1"/>
        <end position="16"/>
    </location>
</feature>
<name>A0ABQ7PTY2_PLUXY</name>
<keyword evidence="3" id="KW-1185">Reference proteome</keyword>
<dbReference type="EMBL" id="JAHIBW010000028">
    <property type="protein sequence ID" value="KAG7296441.1"/>
    <property type="molecule type" value="Genomic_DNA"/>
</dbReference>
<comment type="caution">
    <text evidence="2">The sequence shown here is derived from an EMBL/GenBank/DDBJ whole genome shotgun (WGS) entry which is preliminary data.</text>
</comment>
<gene>
    <name evidence="2" type="ORF">JYU34_020173</name>
</gene>
<evidence type="ECO:0000256" key="1">
    <source>
        <dbReference type="SAM" id="SignalP"/>
    </source>
</evidence>
<proteinExistence type="predicted"/>